<evidence type="ECO:0000256" key="3">
    <source>
        <dbReference type="ARBA" id="ARBA00010299"/>
    </source>
</evidence>
<dbReference type="GO" id="GO:0003774">
    <property type="term" value="F:cytoskeletal motor activity"/>
    <property type="evidence" value="ECO:0007669"/>
    <property type="project" value="InterPro"/>
</dbReference>
<sequence length="339" mass="37845">MSANELAKMSDLSGLEQSAMLLVSMGSEGAAKVLAHMNSQHVQHVSQVMARLSNVKQEDAELVLQRLFEDYRSQAGIARASRSYLQRTLDSALGDQLAKGLLDSIYGDEVKTLVQRLEWVEPQLLARQIAPEHPQLQAVLLGLLPPEAASQVLQRLPVASHDELLVRIAQLSELDRGVIEELKQLVDRCLLVANERSHTRVTGVSQVAGILNRFEGDRGQLMEMLKLHDDRLAAEVELNMFDFIILGRQSDEVLQSLLQEVPQETLALALKGVDLELKRKLMEALPKRMAQSLETQVMALGQVPLSRAESARTEVMQIARQMMEAGEFELQLYEEQVVE</sequence>
<dbReference type="Proteomes" id="UP000184268">
    <property type="component" value="Unassembled WGS sequence"/>
</dbReference>
<comment type="similarity">
    <text evidence="3">Belongs to the FliG family.</text>
</comment>
<gene>
    <name evidence="14" type="ORF">SAMN02745129_1440</name>
</gene>
<protein>
    <recommendedName>
        <fullName evidence="4">Flagellar motor switch protein FliG</fullName>
    </recommendedName>
</protein>
<dbReference type="RefSeq" id="WP_067657852.1">
    <property type="nucleotide sequence ID" value="NZ_FQXG01000002.1"/>
</dbReference>
<feature type="domain" description="Flagellar motor switch protein FliG middle" evidence="12">
    <location>
        <begin position="122"/>
        <end position="191"/>
    </location>
</feature>
<evidence type="ECO:0000256" key="10">
    <source>
        <dbReference type="ARBA" id="ARBA00025598"/>
    </source>
</evidence>
<keyword evidence="8" id="KW-0472">Membrane</keyword>
<evidence type="ECO:0000313" key="14">
    <source>
        <dbReference type="EMBL" id="SHH19899.1"/>
    </source>
</evidence>
<dbReference type="AlphaFoldDB" id="A0A1M5R1P6"/>
<evidence type="ECO:0000259" key="11">
    <source>
        <dbReference type="Pfam" id="PF01706"/>
    </source>
</evidence>
<keyword evidence="14" id="KW-0966">Cell projection</keyword>
<dbReference type="PANTHER" id="PTHR30534">
    <property type="entry name" value="FLAGELLAR MOTOR SWITCH PROTEIN FLIG"/>
    <property type="match status" value="1"/>
</dbReference>
<evidence type="ECO:0000256" key="5">
    <source>
        <dbReference type="ARBA" id="ARBA00022475"/>
    </source>
</evidence>
<keyword evidence="7" id="KW-0283">Flagellar rotation</keyword>
<evidence type="ECO:0000256" key="8">
    <source>
        <dbReference type="ARBA" id="ARBA00023136"/>
    </source>
</evidence>
<dbReference type="GO" id="GO:0071973">
    <property type="term" value="P:bacterial-type flagellum-dependent cell motility"/>
    <property type="evidence" value="ECO:0007669"/>
    <property type="project" value="InterPro"/>
</dbReference>
<evidence type="ECO:0000256" key="7">
    <source>
        <dbReference type="ARBA" id="ARBA00022779"/>
    </source>
</evidence>
<dbReference type="Pfam" id="PF14841">
    <property type="entry name" value="FliG_M"/>
    <property type="match status" value="1"/>
</dbReference>
<evidence type="ECO:0000256" key="6">
    <source>
        <dbReference type="ARBA" id="ARBA00022500"/>
    </source>
</evidence>
<comment type="function">
    <text evidence="10">FliG is one of three proteins (FliG, FliN, FliM) that forms the rotor-mounted switch complex (C ring), located at the base of the basal body. This complex interacts with the CheY and CheZ chemotaxis proteins, in addition to contacting components of the motor that determine the direction of flagellar rotation.</text>
</comment>
<dbReference type="EMBL" id="FQXG01000002">
    <property type="protein sequence ID" value="SHH19899.1"/>
    <property type="molecule type" value="Genomic_DNA"/>
</dbReference>
<dbReference type="SUPFAM" id="SSF48029">
    <property type="entry name" value="FliG"/>
    <property type="match status" value="2"/>
</dbReference>
<feature type="domain" description="Flagellar motor switch protein FliG C-terminal" evidence="11">
    <location>
        <begin position="224"/>
        <end position="330"/>
    </location>
</feature>
<name>A0A1M5R1P6_9GAMM</name>
<dbReference type="Pfam" id="PF14842">
    <property type="entry name" value="FliG_N"/>
    <property type="match status" value="1"/>
</dbReference>
<dbReference type="GO" id="GO:0006935">
    <property type="term" value="P:chemotaxis"/>
    <property type="evidence" value="ECO:0007669"/>
    <property type="project" value="UniProtKB-KW"/>
</dbReference>
<evidence type="ECO:0000313" key="15">
    <source>
        <dbReference type="Proteomes" id="UP000184268"/>
    </source>
</evidence>
<dbReference type="PRINTS" id="PR00954">
    <property type="entry name" value="FLGMOTORFLIG"/>
</dbReference>
<evidence type="ECO:0000256" key="4">
    <source>
        <dbReference type="ARBA" id="ARBA00021870"/>
    </source>
</evidence>
<keyword evidence="14" id="KW-0969">Cilium</keyword>
<keyword evidence="14" id="KW-0282">Flagellum</keyword>
<dbReference type="STRING" id="299255.SAMN02745129_1440"/>
<comment type="subcellular location">
    <subcellularLocation>
        <location evidence="1">Bacterial flagellum basal body</location>
    </subcellularLocation>
    <subcellularLocation>
        <location evidence="2">Cell inner membrane</location>
        <topology evidence="2">Peripheral membrane protein</topology>
        <orientation evidence="2">Cytoplasmic side</orientation>
    </subcellularLocation>
</comment>
<dbReference type="GO" id="GO:0009425">
    <property type="term" value="C:bacterial-type flagellum basal body"/>
    <property type="evidence" value="ECO:0007669"/>
    <property type="project" value="UniProtKB-SubCell"/>
</dbReference>
<feature type="domain" description="Flagellar motor switch protein FliG N-terminal" evidence="13">
    <location>
        <begin position="12"/>
        <end position="108"/>
    </location>
</feature>
<dbReference type="PANTHER" id="PTHR30534:SF0">
    <property type="entry name" value="FLAGELLAR MOTOR SWITCH PROTEIN FLIG"/>
    <property type="match status" value="1"/>
</dbReference>
<keyword evidence="5" id="KW-1003">Cell membrane</keyword>
<dbReference type="InterPro" id="IPR032779">
    <property type="entry name" value="FliG_M"/>
</dbReference>
<organism evidence="14 15">
    <name type="scientific">Ferrimonas marina</name>
    <dbReference type="NCBI Taxonomy" id="299255"/>
    <lineage>
        <taxon>Bacteria</taxon>
        <taxon>Pseudomonadati</taxon>
        <taxon>Pseudomonadota</taxon>
        <taxon>Gammaproteobacteria</taxon>
        <taxon>Alteromonadales</taxon>
        <taxon>Ferrimonadaceae</taxon>
        <taxon>Ferrimonas</taxon>
    </lineage>
</organism>
<dbReference type="InterPro" id="IPR028263">
    <property type="entry name" value="FliG_N"/>
</dbReference>
<dbReference type="InterPro" id="IPR000090">
    <property type="entry name" value="Flg_Motor_Flig"/>
</dbReference>
<keyword evidence="6" id="KW-0145">Chemotaxis</keyword>
<proteinExistence type="inferred from homology"/>
<dbReference type="InterPro" id="IPR011002">
    <property type="entry name" value="FliG_a-hlx"/>
</dbReference>
<evidence type="ECO:0000256" key="9">
    <source>
        <dbReference type="ARBA" id="ARBA00023143"/>
    </source>
</evidence>
<dbReference type="GO" id="GO:0005886">
    <property type="term" value="C:plasma membrane"/>
    <property type="evidence" value="ECO:0007669"/>
    <property type="project" value="UniProtKB-SubCell"/>
</dbReference>
<evidence type="ECO:0000256" key="1">
    <source>
        <dbReference type="ARBA" id="ARBA00004117"/>
    </source>
</evidence>
<keyword evidence="9" id="KW-0975">Bacterial flagellum</keyword>
<dbReference type="Gene3D" id="1.10.220.30">
    <property type="match status" value="3"/>
</dbReference>
<dbReference type="Pfam" id="PF01706">
    <property type="entry name" value="FliG_C"/>
    <property type="match status" value="1"/>
</dbReference>
<evidence type="ECO:0000259" key="12">
    <source>
        <dbReference type="Pfam" id="PF14841"/>
    </source>
</evidence>
<evidence type="ECO:0000256" key="2">
    <source>
        <dbReference type="ARBA" id="ARBA00004515"/>
    </source>
</evidence>
<accession>A0A1M5R1P6</accession>
<reference evidence="14 15" key="1">
    <citation type="submission" date="2016-11" db="EMBL/GenBank/DDBJ databases">
        <authorList>
            <person name="Jaros S."/>
            <person name="Januszkiewicz K."/>
            <person name="Wedrychowicz H."/>
        </authorList>
    </citation>
    <scope>NUCLEOTIDE SEQUENCE [LARGE SCALE GENOMIC DNA]</scope>
    <source>
        <strain evidence="14 15">DSM 16917</strain>
    </source>
</reference>
<dbReference type="OrthoDB" id="358614at2"/>
<keyword evidence="15" id="KW-1185">Reference proteome</keyword>
<evidence type="ECO:0000259" key="13">
    <source>
        <dbReference type="Pfam" id="PF14842"/>
    </source>
</evidence>
<dbReference type="InterPro" id="IPR023087">
    <property type="entry name" value="Flg_Motor_Flig_C"/>
</dbReference>